<sequence>MPKRPPLVDPHVHLWDLSHIRYPWLSPPFDTDNPNGSVESIAVDYPLDAYLADASTWDVQGIVHIDAGAHAGDAIKETRWLQQMADQRGMPNGIVAFAMLEDKGVEAVLEVQASHANVRGIRQIVSWHPDPARSYGPEDSTLSEEWERGFGLLGKYGLSFDLQAYPGQMDHLAKLIGRHPDTQVILNHTGMAIPEDRDGWNVWRSGMRALAALPNVAVKISGMGFTWNPWDEEQARPYVLDTIEMFGKDRSMFASNFPTDKLFDRFDKYFDAYDSITSAFSDEERSALFGGNANRIYRLGLNLQA</sequence>
<dbReference type="RefSeq" id="WP_066772778.1">
    <property type="nucleotide sequence ID" value="NZ_BMIP01000001.1"/>
</dbReference>
<dbReference type="OrthoDB" id="9787654at2"/>
<feature type="domain" description="Amidohydrolase-related" evidence="2">
    <location>
        <begin position="8"/>
        <end position="299"/>
    </location>
</feature>
<accession>A0A916YRM1</accession>
<gene>
    <name evidence="3" type="ORF">GCM10010990_03670</name>
</gene>
<evidence type="ECO:0000259" key="2">
    <source>
        <dbReference type="Pfam" id="PF04909"/>
    </source>
</evidence>
<organism evidence="3 4">
    <name type="scientific">Croceicoccus mobilis</name>
    <dbReference type="NCBI Taxonomy" id="1703339"/>
    <lineage>
        <taxon>Bacteria</taxon>
        <taxon>Pseudomonadati</taxon>
        <taxon>Pseudomonadota</taxon>
        <taxon>Alphaproteobacteria</taxon>
        <taxon>Sphingomonadales</taxon>
        <taxon>Erythrobacteraceae</taxon>
        <taxon>Croceicoccus</taxon>
    </lineage>
</organism>
<evidence type="ECO:0000256" key="1">
    <source>
        <dbReference type="ARBA" id="ARBA00038310"/>
    </source>
</evidence>
<comment type="similarity">
    <text evidence="1">Belongs to the metallo-dependent hydrolases superfamily.</text>
</comment>
<protein>
    <recommendedName>
        <fullName evidence="2">Amidohydrolase-related domain-containing protein</fullName>
    </recommendedName>
</protein>
<dbReference type="InterPro" id="IPR032466">
    <property type="entry name" value="Metal_Hydrolase"/>
</dbReference>
<dbReference type="PANTHER" id="PTHR43569">
    <property type="entry name" value="AMIDOHYDROLASE"/>
    <property type="match status" value="1"/>
</dbReference>
<dbReference type="Gene3D" id="3.20.20.140">
    <property type="entry name" value="Metal-dependent hydrolases"/>
    <property type="match status" value="1"/>
</dbReference>
<reference evidence="3" key="1">
    <citation type="journal article" date="2014" name="Int. J. Syst. Evol. Microbiol.">
        <title>Complete genome sequence of Corynebacterium casei LMG S-19264T (=DSM 44701T), isolated from a smear-ripened cheese.</title>
        <authorList>
            <consortium name="US DOE Joint Genome Institute (JGI-PGF)"/>
            <person name="Walter F."/>
            <person name="Albersmeier A."/>
            <person name="Kalinowski J."/>
            <person name="Ruckert C."/>
        </authorList>
    </citation>
    <scope>NUCLEOTIDE SEQUENCE</scope>
    <source>
        <strain evidence="3">CGMCC 1.15360</strain>
    </source>
</reference>
<dbReference type="AlphaFoldDB" id="A0A916YRM1"/>
<name>A0A916YRM1_9SPHN</name>
<dbReference type="Pfam" id="PF04909">
    <property type="entry name" value="Amidohydro_2"/>
    <property type="match status" value="1"/>
</dbReference>
<dbReference type="InterPro" id="IPR006680">
    <property type="entry name" value="Amidohydro-rel"/>
</dbReference>
<proteinExistence type="inferred from homology"/>
<dbReference type="PANTHER" id="PTHR43569:SF1">
    <property type="entry name" value="BLL3371 PROTEIN"/>
    <property type="match status" value="1"/>
</dbReference>
<keyword evidence="4" id="KW-1185">Reference proteome</keyword>
<dbReference type="InterPro" id="IPR052350">
    <property type="entry name" value="Metallo-dep_Lactonases"/>
</dbReference>
<evidence type="ECO:0000313" key="3">
    <source>
        <dbReference type="EMBL" id="GGD57660.1"/>
    </source>
</evidence>
<dbReference type="GO" id="GO:0016787">
    <property type="term" value="F:hydrolase activity"/>
    <property type="evidence" value="ECO:0007669"/>
    <property type="project" value="InterPro"/>
</dbReference>
<comment type="caution">
    <text evidence="3">The sequence shown here is derived from an EMBL/GenBank/DDBJ whole genome shotgun (WGS) entry which is preliminary data.</text>
</comment>
<reference evidence="3" key="2">
    <citation type="submission" date="2020-09" db="EMBL/GenBank/DDBJ databases">
        <authorList>
            <person name="Sun Q."/>
            <person name="Zhou Y."/>
        </authorList>
    </citation>
    <scope>NUCLEOTIDE SEQUENCE</scope>
    <source>
        <strain evidence="3">CGMCC 1.15360</strain>
    </source>
</reference>
<dbReference type="EMBL" id="BMIP01000001">
    <property type="protein sequence ID" value="GGD57660.1"/>
    <property type="molecule type" value="Genomic_DNA"/>
</dbReference>
<dbReference type="Proteomes" id="UP000612349">
    <property type="component" value="Unassembled WGS sequence"/>
</dbReference>
<evidence type="ECO:0000313" key="4">
    <source>
        <dbReference type="Proteomes" id="UP000612349"/>
    </source>
</evidence>
<dbReference type="SUPFAM" id="SSF51556">
    <property type="entry name" value="Metallo-dependent hydrolases"/>
    <property type="match status" value="1"/>
</dbReference>